<dbReference type="PANTHER" id="PTHR37984:SF5">
    <property type="entry name" value="PROTEIN NYNRIN-LIKE"/>
    <property type="match status" value="1"/>
</dbReference>
<dbReference type="PROSITE" id="PS50994">
    <property type="entry name" value="INTEGRASE"/>
    <property type="match status" value="1"/>
</dbReference>
<feature type="compositionally biased region" description="Basic residues" evidence="1">
    <location>
        <begin position="542"/>
        <end position="553"/>
    </location>
</feature>
<dbReference type="InterPro" id="IPR050951">
    <property type="entry name" value="Retrovirus_Pol_polyprotein"/>
</dbReference>
<protein>
    <recommendedName>
        <fullName evidence="2">Integrase catalytic domain-containing protein</fullName>
    </recommendedName>
</protein>
<dbReference type="Pfam" id="PF00665">
    <property type="entry name" value="rve"/>
    <property type="match status" value="1"/>
</dbReference>
<comment type="caution">
    <text evidence="3">The sequence shown here is derived from an EMBL/GenBank/DDBJ whole genome shotgun (WGS) entry which is preliminary data.</text>
</comment>
<keyword evidence="4" id="KW-1185">Reference proteome</keyword>
<sequence length="1249" mass="141492">MPTRGWTWVAGESTPEPRRTLKGEKMRKADGKVPNRPVGPLYCTKCVPGLCGDWPDIKKTRIRVIRKPHAASVVREYLNEVGIRRFDWPALSPDMSPIEHVWDELGRRIRRHAPTPRIAQELRELLLQEWNNIDHNVILNLIVWKYGLTEVNPSAIKTKVNSCNEIVRVKTITTKRLRPRTVNLLQNNLLLLQNSSLIKTKTTNDIPQSTLKEKLAQVEMTDSKRNEDIEGWRSPKRRNKPTTSNTTEKLELKNTYEPLNSANADSDNEMEVTAQDQRVKEKLPPPIIVHGFFKDHHTLTNTLKNTVGNQYTIKYTKYNTNIYTKNKTDWLKLQEVLKNDEIEYHTYTHKNNKTHAFVLRGLHQGPAPKEVAEALVEEDVDANEIYNMRGTNWPTYLIITDTTYTLDKLERIKFILNTKSIKENLTNITVRDNSEATPSTESVRMNTQPSESGQGSTAELFAQIKRLNSLCNVNNLIKALTDLNNLLGKAKSSEERFMSQIRDQTSITASESLKPNTRDENKRGKAGRDSSTEKKRLNSGLARRHQTRCHSRGRQPPPSQLPRERNQAHESVQAMTPLASPGRLDCWPGSQLTGKTSGNAESRVSLSVTELSEAIARGMNRATGRSLSEMLESQVSLDTSLQVNIIAEFNPLNGDIEEWLNSVDEFATMYRWSDSLTSYLALGKLRGPAETWYRGLPTRMFAWPEWRQMLAENFAAKRDLHRALQIMMDCKPKARQSLYEYTYEKLALIHKLKLTLNGADQVNLIMGGINDKQIRFTVEAAGIKSPSELAKHFRGAEYHLGPFIKTRSGKSYILTIIDAFTKFILIYALKGTQSRHAINCLKDVIKTFGTPRRLITDQGTAFTSQAMRDFCINGNIIHHLAAVGLPRGNGQVERYHKTLLTSLATRGANTNDDQWDENIINIQLGLNGTVNATIGVTPSEALMGFRLKENPVLDNGLPDVVDVNRVREEISQRIRQNRSGTSITEEGRHRLMTLPETIAEMARSLPGNSSSRTRPLRNKRHTGQRAVENPISTCSRGGMQETLDYVQDGVMELGVLRHQFRAQSEDAHTSGRAVSANSGPNVNHGIGITETQYERRGQTRKSGKGFQQREKEAKFGFSTWMRLVFANKPLFKLPVIWNANGIKNKTDELKDFLDTEQTDIILISERKLTTNDKIYFDDYSTYRRDRPTNTRAGGVAIIIKRDIAHKIIKNNPTSSIETLSIKLANNTTITAALQQTRQQILATRPTTTF</sequence>
<dbReference type="Gene3D" id="3.60.10.10">
    <property type="entry name" value="Endonuclease/exonuclease/phosphatase"/>
    <property type="match status" value="1"/>
</dbReference>
<reference evidence="3" key="2">
    <citation type="submission" date="2021-08" db="EMBL/GenBank/DDBJ databases">
        <authorList>
            <person name="Eriksson T."/>
        </authorList>
    </citation>
    <scope>NUCLEOTIDE SEQUENCE</scope>
    <source>
        <strain evidence="3">Stoneville</strain>
        <tissue evidence="3">Whole head</tissue>
    </source>
</reference>
<feature type="region of interest" description="Disordered" evidence="1">
    <location>
        <begin position="1066"/>
        <end position="1108"/>
    </location>
</feature>
<feature type="region of interest" description="Disordered" evidence="1">
    <location>
        <begin position="11"/>
        <end position="32"/>
    </location>
</feature>
<feature type="region of interest" description="Disordered" evidence="1">
    <location>
        <begin position="432"/>
        <end position="456"/>
    </location>
</feature>
<feature type="region of interest" description="Disordered" evidence="1">
    <location>
        <begin position="1004"/>
        <end position="1024"/>
    </location>
</feature>
<dbReference type="AlphaFoldDB" id="A0A8J6H9V7"/>
<dbReference type="GO" id="GO:0015074">
    <property type="term" value="P:DNA integration"/>
    <property type="evidence" value="ECO:0007669"/>
    <property type="project" value="InterPro"/>
</dbReference>
<organism evidence="3 4">
    <name type="scientific">Tenebrio molitor</name>
    <name type="common">Yellow mealworm beetle</name>
    <dbReference type="NCBI Taxonomy" id="7067"/>
    <lineage>
        <taxon>Eukaryota</taxon>
        <taxon>Metazoa</taxon>
        <taxon>Ecdysozoa</taxon>
        <taxon>Arthropoda</taxon>
        <taxon>Hexapoda</taxon>
        <taxon>Insecta</taxon>
        <taxon>Pterygota</taxon>
        <taxon>Neoptera</taxon>
        <taxon>Endopterygota</taxon>
        <taxon>Coleoptera</taxon>
        <taxon>Polyphaga</taxon>
        <taxon>Cucujiformia</taxon>
        <taxon>Tenebrionidae</taxon>
        <taxon>Tenebrio</taxon>
    </lineage>
</organism>
<dbReference type="PANTHER" id="PTHR37984">
    <property type="entry name" value="PROTEIN CBG26694"/>
    <property type="match status" value="1"/>
</dbReference>
<evidence type="ECO:0000313" key="4">
    <source>
        <dbReference type="Proteomes" id="UP000719412"/>
    </source>
</evidence>
<feature type="compositionally biased region" description="Polar residues" evidence="1">
    <location>
        <begin position="590"/>
        <end position="601"/>
    </location>
</feature>
<evidence type="ECO:0000313" key="3">
    <source>
        <dbReference type="EMBL" id="KAH0810899.1"/>
    </source>
</evidence>
<feature type="compositionally biased region" description="Basic residues" evidence="1">
    <location>
        <begin position="1014"/>
        <end position="1023"/>
    </location>
</feature>
<dbReference type="InterPro" id="IPR036691">
    <property type="entry name" value="Endo/exonu/phosph_ase_sf"/>
</dbReference>
<reference evidence="3" key="1">
    <citation type="journal article" date="2020" name="J Insects Food Feed">
        <title>The yellow mealworm (Tenebrio molitor) genome: a resource for the emerging insects as food and feed industry.</title>
        <authorList>
            <person name="Eriksson T."/>
            <person name="Andere A."/>
            <person name="Kelstrup H."/>
            <person name="Emery V."/>
            <person name="Picard C."/>
        </authorList>
    </citation>
    <scope>NUCLEOTIDE SEQUENCE</scope>
    <source>
        <strain evidence="3">Stoneville</strain>
        <tissue evidence="3">Whole head</tissue>
    </source>
</reference>
<evidence type="ECO:0000256" key="1">
    <source>
        <dbReference type="SAM" id="MobiDB-lite"/>
    </source>
</evidence>
<dbReference type="Gene3D" id="3.30.420.10">
    <property type="entry name" value="Ribonuclease H-like superfamily/Ribonuclease H"/>
    <property type="match status" value="2"/>
</dbReference>
<proteinExistence type="predicted"/>
<dbReference type="SUPFAM" id="SSF53098">
    <property type="entry name" value="Ribonuclease H-like"/>
    <property type="match status" value="1"/>
</dbReference>
<feature type="domain" description="Integrase catalytic" evidence="2">
    <location>
        <begin position="782"/>
        <end position="946"/>
    </location>
</feature>
<dbReference type="Proteomes" id="UP000719412">
    <property type="component" value="Unassembled WGS sequence"/>
</dbReference>
<feature type="compositionally biased region" description="Basic and acidic residues" evidence="1">
    <location>
        <begin position="516"/>
        <end position="536"/>
    </location>
</feature>
<dbReference type="GO" id="GO:0003676">
    <property type="term" value="F:nucleic acid binding"/>
    <property type="evidence" value="ECO:0007669"/>
    <property type="project" value="InterPro"/>
</dbReference>
<evidence type="ECO:0000259" key="2">
    <source>
        <dbReference type="PROSITE" id="PS50994"/>
    </source>
</evidence>
<dbReference type="SUPFAM" id="SSF56219">
    <property type="entry name" value="DNase I-like"/>
    <property type="match status" value="1"/>
</dbReference>
<dbReference type="InterPro" id="IPR001584">
    <property type="entry name" value="Integrase_cat-core"/>
</dbReference>
<name>A0A8J6H9V7_TENMO</name>
<feature type="compositionally biased region" description="Basic and acidic residues" evidence="1">
    <location>
        <begin position="217"/>
        <end position="233"/>
    </location>
</feature>
<accession>A0A8J6H9V7</accession>
<feature type="compositionally biased region" description="Basic and acidic residues" evidence="1">
    <location>
        <begin position="15"/>
        <end position="32"/>
    </location>
</feature>
<dbReference type="InterPro" id="IPR036397">
    <property type="entry name" value="RNaseH_sf"/>
</dbReference>
<feature type="region of interest" description="Disordered" evidence="1">
    <location>
        <begin position="217"/>
        <end position="269"/>
    </location>
</feature>
<feature type="region of interest" description="Disordered" evidence="1">
    <location>
        <begin position="499"/>
        <end position="601"/>
    </location>
</feature>
<dbReference type="EMBL" id="JABDTM020027187">
    <property type="protein sequence ID" value="KAH0810899.1"/>
    <property type="molecule type" value="Genomic_DNA"/>
</dbReference>
<feature type="compositionally biased region" description="Polar residues" evidence="1">
    <location>
        <begin position="501"/>
        <end position="515"/>
    </location>
</feature>
<dbReference type="InterPro" id="IPR012337">
    <property type="entry name" value="RNaseH-like_sf"/>
</dbReference>
<gene>
    <name evidence="3" type="ORF">GEV33_011892</name>
</gene>